<name>A0AA88DRE5_FICCA</name>
<evidence type="ECO:0000256" key="1">
    <source>
        <dbReference type="SAM" id="MobiDB-lite"/>
    </source>
</evidence>
<keyword evidence="2" id="KW-0472">Membrane</keyword>
<evidence type="ECO:0000313" key="4">
    <source>
        <dbReference type="Proteomes" id="UP001187192"/>
    </source>
</evidence>
<dbReference type="Proteomes" id="UP001187192">
    <property type="component" value="Unassembled WGS sequence"/>
</dbReference>
<keyword evidence="4" id="KW-1185">Reference proteome</keyword>
<feature type="region of interest" description="Disordered" evidence="1">
    <location>
        <begin position="182"/>
        <end position="202"/>
    </location>
</feature>
<evidence type="ECO:0000313" key="3">
    <source>
        <dbReference type="EMBL" id="GMN60135.1"/>
    </source>
</evidence>
<comment type="caution">
    <text evidence="3">The sequence shown here is derived from an EMBL/GenBank/DDBJ whole genome shotgun (WGS) entry which is preliminary data.</text>
</comment>
<protein>
    <submittedName>
        <fullName evidence="3">Uncharacterized protein</fullName>
    </submittedName>
</protein>
<feature type="transmembrane region" description="Helical" evidence="2">
    <location>
        <begin position="93"/>
        <end position="114"/>
    </location>
</feature>
<dbReference type="AlphaFoldDB" id="A0AA88DRE5"/>
<organism evidence="3 4">
    <name type="scientific">Ficus carica</name>
    <name type="common">Common fig</name>
    <dbReference type="NCBI Taxonomy" id="3494"/>
    <lineage>
        <taxon>Eukaryota</taxon>
        <taxon>Viridiplantae</taxon>
        <taxon>Streptophyta</taxon>
        <taxon>Embryophyta</taxon>
        <taxon>Tracheophyta</taxon>
        <taxon>Spermatophyta</taxon>
        <taxon>Magnoliopsida</taxon>
        <taxon>eudicotyledons</taxon>
        <taxon>Gunneridae</taxon>
        <taxon>Pentapetalae</taxon>
        <taxon>rosids</taxon>
        <taxon>fabids</taxon>
        <taxon>Rosales</taxon>
        <taxon>Moraceae</taxon>
        <taxon>Ficeae</taxon>
        <taxon>Ficus</taxon>
    </lineage>
</organism>
<proteinExistence type="predicted"/>
<keyword evidence="2" id="KW-1133">Transmembrane helix</keyword>
<feature type="transmembrane region" description="Helical" evidence="2">
    <location>
        <begin position="54"/>
        <end position="73"/>
    </location>
</feature>
<evidence type="ECO:0000256" key="2">
    <source>
        <dbReference type="SAM" id="Phobius"/>
    </source>
</evidence>
<feature type="compositionally biased region" description="Polar residues" evidence="1">
    <location>
        <begin position="184"/>
        <end position="193"/>
    </location>
</feature>
<gene>
    <name evidence="3" type="ORF">TIFTF001_029231</name>
</gene>
<keyword evidence="2" id="KW-0812">Transmembrane</keyword>
<sequence length="215" mass="24769">MMEKQGMGLVNTPFVAYVRFDVRQVRKKCHFIHMECTDWVFRNDGFSFFKIRTVVTYITLHIPPIYSFISTLGALEKSETKSFPKTFESQARFLLFFSILILGLLFFVFIPSFIGFRLNKDCRSEVLPSFVQNLVCEPMGKDKEIIEDVDVEWTSTDSSDSSSDDEKLASTIRCSRFEHEFHQNQRGAETSNEATERNRMATTSEAKVLSIPLIA</sequence>
<accession>A0AA88DRE5</accession>
<dbReference type="EMBL" id="BTGU01000095">
    <property type="protein sequence ID" value="GMN60135.1"/>
    <property type="molecule type" value="Genomic_DNA"/>
</dbReference>
<reference evidence="3" key="1">
    <citation type="submission" date="2023-07" db="EMBL/GenBank/DDBJ databases">
        <title>draft genome sequence of fig (Ficus carica).</title>
        <authorList>
            <person name="Takahashi T."/>
            <person name="Nishimura K."/>
        </authorList>
    </citation>
    <scope>NUCLEOTIDE SEQUENCE</scope>
</reference>